<dbReference type="OrthoDB" id="691329at2759"/>
<proteinExistence type="predicted"/>
<keyword evidence="1" id="KW-1185">Reference proteome</keyword>
<reference evidence="1" key="1">
    <citation type="journal article" date="2013" name="Nat. Biotechnol.">
        <title>Draft genome sequence of chickpea (Cicer arietinum) provides a resource for trait improvement.</title>
        <authorList>
            <person name="Varshney R.K."/>
            <person name="Song C."/>
            <person name="Saxena R.K."/>
            <person name="Azam S."/>
            <person name="Yu S."/>
            <person name="Sharpe A.G."/>
            <person name="Cannon S."/>
            <person name="Baek J."/>
            <person name="Rosen B.D."/>
            <person name="Tar'an B."/>
            <person name="Millan T."/>
            <person name="Zhang X."/>
            <person name="Ramsay L.D."/>
            <person name="Iwata A."/>
            <person name="Wang Y."/>
            <person name="Nelson W."/>
            <person name="Farmer A.D."/>
            <person name="Gaur P.M."/>
            <person name="Soderlund C."/>
            <person name="Penmetsa R.V."/>
            <person name="Xu C."/>
            <person name="Bharti A.K."/>
            <person name="He W."/>
            <person name="Winter P."/>
            <person name="Zhao S."/>
            <person name="Hane J.K."/>
            <person name="Carrasquilla-Garcia N."/>
            <person name="Condie J.A."/>
            <person name="Upadhyaya H.D."/>
            <person name="Luo M.C."/>
            <person name="Thudi M."/>
            <person name="Gowda C.L."/>
            <person name="Singh N.P."/>
            <person name="Lichtenzveig J."/>
            <person name="Gali K.K."/>
            <person name="Rubio J."/>
            <person name="Nadarajan N."/>
            <person name="Dolezel J."/>
            <person name="Bansal K.C."/>
            <person name="Xu X."/>
            <person name="Edwards D."/>
            <person name="Zhang G."/>
            <person name="Kahl G."/>
            <person name="Gil J."/>
            <person name="Singh K.B."/>
            <person name="Datta S.K."/>
            <person name="Jackson S.A."/>
            <person name="Wang J."/>
            <person name="Cook D.R."/>
        </authorList>
    </citation>
    <scope>NUCLEOTIDE SEQUENCE [LARGE SCALE GENOMIC DNA]</scope>
    <source>
        <strain evidence="1">cv. CDC Frontier</strain>
    </source>
</reference>
<evidence type="ECO:0000313" key="1">
    <source>
        <dbReference type="Proteomes" id="UP000087171"/>
    </source>
</evidence>
<dbReference type="AlphaFoldDB" id="A0A1S2YAN3"/>
<sequence>MASATSKPEKKLAEFLKEQQEPFILELYLLERSPCSKKCSSTISLETPATSCFNKNRKPLFSFFKVLTSIHKKKLGFHTAIKDSNTTNTYKHANVGVTVTREVQNVVDQTDVVETERFSTASSSTMFNSCSDIDDEEENRTSFSSYKHNNPLFSSDTCQASSVSNLRIQSQLHNTNNRKHRKRCIEVCVTHETLNKDVCVCGLLVPKKITEDSVLSAALWSSLIHTTKKDQNCAKKELKEIFGYDVSHVMKSKRVLHKTKRMLFDYVRELTASVLRKDCKQFMGPEKLGKIIWEKSQRSGNGTNIINLLNLDYLDSINEWSEFKTQVKDVGVEIADAIFECVMNDVIVL</sequence>
<dbReference type="GeneID" id="101495345"/>
<dbReference type="eggNOG" id="ENOG502RYEF">
    <property type="taxonomic scope" value="Eukaryota"/>
</dbReference>
<dbReference type="PANTHER" id="PTHR37613">
    <property type="entry name" value="DUF4378 DOMAIN PROTEIN"/>
    <property type="match status" value="1"/>
</dbReference>
<dbReference type="RefSeq" id="XP_004501503.1">
    <property type="nucleotide sequence ID" value="XM_004501446.3"/>
</dbReference>
<evidence type="ECO:0000313" key="2">
    <source>
        <dbReference type="RefSeq" id="XP_004501503.1"/>
    </source>
</evidence>
<dbReference type="PaxDb" id="3827-XP_004501503.1"/>
<gene>
    <name evidence="2" type="primary">LOC101495345</name>
</gene>
<dbReference type="PANTHER" id="PTHR37613:SF4">
    <property type="entry name" value="DUF4378 DOMAIN-CONTAINING PROTEIN"/>
    <property type="match status" value="1"/>
</dbReference>
<accession>A0A1S2YAN3</accession>
<name>A0A1S2YAN3_CICAR</name>
<dbReference type="Proteomes" id="UP000087171">
    <property type="component" value="Chromosome Ca5"/>
</dbReference>
<reference evidence="2" key="2">
    <citation type="submission" date="2025-08" db="UniProtKB">
        <authorList>
            <consortium name="RefSeq"/>
        </authorList>
    </citation>
    <scope>IDENTIFICATION</scope>
    <source>
        <tissue evidence="2">Etiolated seedlings</tissue>
    </source>
</reference>
<protein>
    <submittedName>
        <fullName evidence="2">Uncharacterized protein LOC101495345</fullName>
    </submittedName>
</protein>
<organism evidence="1 2">
    <name type="scientific">Cicer arietinum</name>
    <name type="common">Chickpea</name>
    <name type="synonym">Garbanzo</name>
    <dbReference type="NCBI Taxonomy" id="3827"/>
    <lineage>
        <taxon>Eukaryota</taxon>
        <taxon>Viridiplantae</taxon>
        <taxon>Streptophyta</taxon>
        <taxon>Embryophyta</taxon>
        <taxon>Tracheophyta</taxon>
        <taxon>Spermatophyta</taxon>
        <taxon>Magnoliopsida</taxon>
        <taxon>eudicotyledons</taxon>
        <taxon>Gunneridae</taxon>
        <taxon>Pentapetalae</taxon>
        <taxon>rosids</taxon>
        <taxon>fabids</taxon>
        <taxon>Fabales</taxon>
        <taxon>Fabaceae</taxon>
        <taxon>Papilionoideae</taxon>
        <taxon>50 kb inversion clade</taxon>
        <taxon>NPAAA clade</taxon>
        <taxon>Hologalegina</taxon>
        <taxon>IRL clade</taxon>
        <taxon>Cicereae</taxon>
        <taxon>Cicer</taxon>
    </lineage>
</organism>
<dbReference type="KEGG" id="cam:101495345"/>